<dbReference type="AlphaFoldDB" id="A0A0A9CJ87"/>
<feature type="transmembrane region" description="Helical" evidence="1">
    <location>
        <begin position="44"/>
        <end position="67"/>
    </location>
</feature>
<keyword evidence="1" id="KW-1133">Transmembrane helix</keyword>
<keyword evidence="1" id="KW-0812">Transmembrane</keyword>
<reference evidence="2" key="2">
    <citation type="journal article" date="2015" name="Data Brief">
        <title>Shoot transcriptome of the giant reed, Arundo donax.</title>
        <authorList>
            <person name="Barrero R.A."/>
            <person name="Guerrero F.D."/>
            <person name="Moolhuijzen P."/>
            <person name="Goolsby J.A."/>
            <person name="Tidwell J."/>
            <person name="Bellgard S.E."/>
            <person name="Bellgard M.I."/>
        </authorList>
    </citation>
    <scope>NUCLEOTIDE SEQUENCE</scope>
    <source>
        <tissue evidence="2">Shoot tissue taken approximately 20 cm above the soil surface</tissue>
    </source>
</reference>
<accession>A0A0A9CJ87</accession>
<evidence type="ECO:0000256" key="1">
    <source>
        <dbReference type="SAM" id="Phobius"/>
    </source>
</evidence>
<sequence length="135" mass="15785">MQMENQKLIRGVRKHLPNVILIHGVRKQYLVLMVILIHGVRKWLLLRMVILIHGVRKWLLLLLMILIHGVRKQHLQLLKYGAIVLHKRKVPMKMHGINKLELMDQMLLAALGIEQESVRIWDLVATQIHGVARSK</sequence>
<name>A0A0A9CJ87_ARUDO</name>
<protein>
    <submittedName>
        <fullName evidence="2">Uncharacterized protein</fullName>
    </submittedName>
</protein>
<reference evidence="2" key="1">
    <citation type="submission" date="2014-09" db="EMBL/GenBank/DDBJ databases">
        <authorList>
            <person name="Magalhaes I.L.F."/>
            <person name="Oliveira U."/>
            <person name="Santos F.R."/>
            <person name="Vidigal T.H.D.A."/>
            <person name="Brescovit A.D."/>
            <person name="Santos A.J."/>
        </authorList>
    </citation>
    <scope>NUCLEOTIDE SEQUENCE</scope>
    <source>
        <tissue evidence="2">Shoot tissue taken approximately 20 cm above the soil surface</tissue>
    </source>
</reference>
<evidence type="ECO:0000313" key="2">
    <source>
        <dbReference type="EMBL" id="JAD74518.1"/>
    </source>
</evidence>
<dbReference type="EMBL" id="GBRH01223377">
    <property type="protein sequence ID" value="JAD74518.1"/>
    <property type="molecule type" value="Transcribed_RNA"/>
</dbReference>
<keyword evidence="1" id="KW-0472">Membrane</keyword>
<organism evidence="2">
    <name type="scientific">Arundo donax</name>
    <name type="common">Giant reed</name>
    <name type="synonym">Donax arundinaceus</name>
    <dbReference type="NCBI Taxonomy" id="35708"/>
    <lineage>
        <taxon>Eukaryota</taxon>
        <taxon>Viridiplantae</taxon>
        <taxon>Streptophyta</taxon>
        <taxon>Embryophyta</taxon>
        <taxon>Tracheophyta</taxon>
        <taxon>Spermatophyta</taxon>
        <taxon>Magnoliopsida</taxon>
        <taxon>Liliopsida</taxon>
        <taxon>Poales</taxon>
        <taxon>Poaceae</taxon>
        <taxon>PACMAD clade</taxon>
        <taxon>Arundinoideae</taxon>
        <taxon>Arundineae</taxon>
        <taxon>Arundo</taxon>
    </lineage>
</organism>
<proteinExistence type="predicted"/>